<proteinExistence type="predicted"/>
<gene>
    <name evidence="1" type="ORF">CCACVL1_04118</name>
</gene>
<keyword evidence="2" id="KW-1185">Reference proteome</keyword>
<evidence type="ECO:0000313" key="2">
    <source>
        <dbReference type="Proteomes" id="UP000188268"/>
    </source>
</evidence>
<comment type="caution">
    <text evidence="1">The sequence shown here is derived from an EMBL/GenBank/DDBJ whole genome shotgun (WGS) entry which is preliminary data.</text>
</comment>
<reference evidence="1 2" key="1">
    <citation type="submission" date="2013-09" db="EMBL/GenBank/DDBJ databases">
        <title>Corchorus capsularis genome sequencing.</title>
        <authorList>
            <person name="Alam M."/>
            <person name="Haque M.S."/>
            <person name="Islam M.S."/>
            <person name="Emdad E.M."/>
            <person name="Islam M.M."/>
            <person name="Ahmed B."/>
            <person name="Halim A."/>
            <person name="Hossen Q.M.M."/>
            <person name="Hossain M.Z."/>
            <person name="Ahmed R."/>
            <person name="Khan M.M."/>
            <person name="Islam R."/>
            <person name="Rashid M.M."/>
            <person name="Khan S.A."/>
            <person name="Rahman M.S."/>
            <person name="Alam M."/>
        </authorList>
    </citation>
    <scope>NUCLEOTIDE SEQUENCE [LARGE SCALE GENOMIC DNA]</scope>
    <source>
        <strain evidence="2">cv. CVL-1</strain>
        <tissue evidence="1">Whole seedling</tissue>
    </source>
</reference>
<dbReference type="Proteomes" id="UP000188268">
    <property type="component" value="Unassembled WGS sequence"/>
</dbReference>
<name>A0A1R3JUU2_COCAP</name>
<accession>A0A1R3JUU2</accession>
<organism evidence="1 2">
    <name type="scientific">Corchorus capsularis</name>
    <name type="common">Jute</name>
    <dbReference type="NCBI Taxonomy" id="210143"/>
    <lineage>
        <taxon>Eukaryota</taxon>
        <taxon>Viridiplantae</taxon>
        <taxon>Streptophyta</taxon>
        <taxon>Embryophyta</taxon>
        <taxon>Tracheophyta</taxon>
        <taxon>Spermatophyta</taxon>
        <taxon>Magnoliopsida</taxon>
        <taxon>eudicotyledons</taxon>
        <taxon>Gunneridae</taxon>
        <taxon>Pentapetalae</taxon>
        <taxon>rosids</taxon>
        <taxon>malvids</taxon>
        <taxon>Malvales</taxon>
        <taxon>Malvaceae</taxon>
        <taxon>Grewioideae</taxon>
        <taxon>Apeibeae</taxon>
        <taxon>Corchorus</taxon>
    </lineage>
</organism>
<dbReference type="EMBL" id="AWWV01007040">
    <property type="protein sequence ID" value="OMO98659.1"/>
    <property type="molecule type" value="Genomic_DNA"/>
</dbReference>
<evidence type="ECO:0000313" key="1">
    <source>
        <dbReference type="EMBL" id="OMO98659.1"/>
    </source>
</evidence>
<sequence length="56" mass="6352">MAKTAAEIILMTLSFPARVTQSILDRPLTEFKSITDYCNIGGGFNHCPYRHCCPYR</sequence>
<protein>
    <submittedName>
        <fullName evidence="1">Uncharacterized protein</fullName>
    </submittedName>
</protein>
<dbReference type="AlphaFoldDB" id="A0A1R3JUU2"/>
<dbReference type="Gramene" id="OMO98659">
    <property type="protein sequence ID" value="OMO98659"/>
    <property type="gene ID" value="CCACVL1_04118"/>
</dbReference>